<feature type="transmembrane region" description="Helical" evidence="10">
    <location>
        <begin position="744"/>
        <end position="761"/>
    </location>
</feature>
<reference evidence="11 12" key="1">
    <citation type="submission" date="2024-01" db="EMBL/GenBank/DDBJ databases">
        <title>Comparative genomics of Cryptococcus and Kwoniella reveals pathogenesis evolution and contrasting modes of karyotype evolution via chromosome fusion or intercentromeric recombination.</title>
        <authorList>
            <person name="Coelho M.A."/>
            <person name="David-Palma M."/>
            <person name="Shea T."/>
            <person name="Bowers K."/>
            <person name="McGinley-Smith S."/>
            <person name="Mohammad A.W."/>
            <person name="Gnirke A."/>
            <person name="Yurkov A.M."/>
            <person name="Nowrousian M."/>
            <person name="Sun S."/>
            <person name="Cuomo C.A."/>
            <person name="Heitman J."/>
        </authorList>
    </citation>
    <scope>NUCLEOTIDE SEQUENCE [LARGE SCALE GENOMIC DNA]</scope>
    <source>
        <strain evidence="11 12">PYCC6329</strain>
    </source>
</reference>
<organism evidence="11 12">
    <name type="scientific">Kwoniella europaea PYCC6329</name>
    <dbReference type="NCBI Taxonomy" id="1423913"/>
    <lineage>
        <taxon>Eukaryota</taxon>
        <taxon>Fungi</taxon>
        <taxon>Dikarya</taxon>
        <taxon>Basidiomycota</taxon>
        <taxon>Agaricomycotina</taxon>
        <taxon>Tremellomycetes</taxon>
        <taxon>Tremellales</taxon>
        <taxon>Cryptococcaceae</taxon>
        <taxon>Kwoniella</taxon>
    </lineage>
</organism>
<sequence>MSIYKYHSIPLENLDDARQSASTYENEDEYELDEVDNMSSDRKDDVLLPPRIYDEEVPLEHDKDKDKDLHQDPDALGVGHQVNLVEVPFATTPDGHRLTVGDTLPEVKAVALETDDPDEPCETIRAYVLGTIVASVGVALNVWFGARQPGIYISPFLAQLLSYPIGVALAKLLPKTKFTTFGRTWTLNPGPFTMKEHALIVLMATVSFPTATAVDVIIAIRQPVFFNDPEMGDNKGFQFLVVLSTQFLGFGVAGLARDYLVYPSAMTWPLNLAKLSLFNALHRRKVNEYGVVTLPKEDEDEQQDPPVHGWKVSMFRFCLYATTASFVWFFFTAFIFPSLTYFNWPTWINPTNKKLAIIMGSITGLGLNPIPTLDWTYISGAGLTPLITPWWATVSTFIGASIGYIIIAAIYFTNTWYSAYLVPNSNQAFDRFGAYYNVTAVLSADRTLDVEAYRAYSPLYFGAGYNVVITAYFASYSAILTYALLNHWSDLKKGYQTGVRRFKTMLNKNKNEHEDTIHHLPDYDIHYALMTRYKEVPQWWFLVIMVLSIVLGIIMCEVYNTTMPVWGIFCCLAMLLVFAIPTGIIQAISNMQMSLVILAEIIPGIAIPGRPYANMIFKLYGWVSLSMTLLYVLDQKLAHYLHLPPRATFRAQMWGCAISSFISIAIINWQFKAIPDLCMPGQKDLMTCPYYTTFYSSALLFGVVGPERMYGSLGLYKHTLWGFLAGAVLVVMAWAAKKRWPNKITKNINVPVIIFGAMYFAPYNWSFVWAGVPLAWFFMSYVFKRFPAWWNKYCYVLSIGLTVGAAVSGVIQFFCITYPGGIMPSWWGNTVYVSGCDALGCPLNEMPEVGYFGPGPGEYL</sequence>
<evidence type="ECO:0000256" key="7">
    <source>
        <dbReference type="ARBA" id="ARBA00022989"/>
    </source>
</evidence>
<dbReference type="NCBIfam" id="TIGR00728">
    <property type="entry name" value="OPT_sfam"/>
    <property type="match status" value="1"/>
</dbReference>
<evidence type="ECO:0000256" key="2">
    <source>
        <dbReference type="ARBA" id="ARBA00008807"/>
    </source>
</evidence>
<keyword evidence="6" id="KW-0653">Protein transport</keyword>
<proteinExistence type="inferred from homology"/>
<feature type="compositionally biased region" description="Acidic residues" evidence="9">
    <location>
        <begin position="25"/>
        <end position="36"/>
    </location>
</feature>
<dbReference type="GO" id="GO:0016020">
    <property type="term" value="C:membrane"/>
    <property type="evidence" value="ECO:0007669"/>
    <property type="project" value="UniProtKB-SubCell"/>
</dbReference>
<feature type="transmembrane region" description="Helical" evidence="10">
    <location>
        <begin position="198"/>
        <end position="220"/>
    </location>
</feature>
<feature type="transmembrane region" description="Helical" evidence="10">
    <location>
        <begin position="615"/>
        <end position="633"/>
    </location>
</feature>
<keyword evidence="4 10" id="KW-0812">Transmembrane</keyword>
<keyword evidence="8 10" id="KW-0472">Membrane</keyword>
<dbReference type="InterPro" id="IPR004813">
    <property type="entry name" value="OPT"/>
</dbReference>
<feature type="transmembrane region" description="Helical" evidence="10">
    <location>
        <begin position="126"/>
        <end position="146"/>
    </location>
</feature>
<gene>
    <name evidence="11" type="ORF">V865_005888</name>
</gene>
<comment type="subcellular location">
    <subcellularLocation>
        <location evidence="1">Membrane</location>
        <topology evidence="1">Multi-pass membrane protein</topology>
    </subcellularLocation>
</comment>
<comment type="similarity">
    <text evidence="2">Belongs to the oligopeptide OPT transporter family.</text>
</comment>
<dbReference type="RefSeq" id="XP_066085751.1">
    <property type="nucleotide sequence ID" value="XM_066229654.1"/>
</dbReference>
<keyword evidence="12" id="KW-1185">Reference proteome</keyword>
<feature type="transmembrane region" description="Helical" evidence="10">
    <location>
        <begin position="795"/>
        <end position="819"/>
    </location>
</feature>
<feature type="transmembrane region" description="Helical" evidence="10">
    <location>
        <begin position="152"/>
        <end position="173"/>
    </location>
</feature>
<evidence type="ECO:0000256" key="9">
    <source>
        <dbReference type="SAM" id="MobiDB-lite"/>
    </source>
</evidence>
<accession>A0AAX4KP98</accession>
<feature type="transmembrane region" description="Helical" evidence="10">
    <location>
        <begin position="463"/>
        <end position="485"/>
    </location>
</feature>
<evidence type="ECO:0000313" key="12">
    <source>
        <dbReference type="Proteomes" id="UP001358614"/>
    </source>
</evidence>
<evidence type="ECO:0000256" key="5">
    <source>
        <dbReference type="ARBA" id="ARBA00022856"/>
    </source>
</evidence>
<dbReference type="Proteomes" id="UP001358614">
    <property type="component" value="Chromosome 1"/>
</dbReference>
<dbReference type="AlphaFoldDB" id="A0AAX4KP98"/>
<feature type="transmembrane region" description="Helical" evidence="10">
    <location>
        <begin position="539"/>
        <end position="560"/>
    </location>
</feature>
<dbReference type="GO" id="GO:0035673">
    <property type="term" value="F:oligopeptide transmembrane transporter activity"/>
    <property type="evidence" value="ECO:0007669"/>
    <property type="project" value="InterPro"/>
</dbReference>
<feature type="transmembrane region" description="Helical" evidence="10">
    <location>
        <begin position="317"/>
        <end position="336"/>
    </location>
</feature>
<protein>
    <submittedName>
        <fullName evidence="11">OPT family small oligopeptide transporter</fullName>
    </submittedName>
</protein>
<evidence type="ECO:0000256" key="3">
    <source>
        <dbReference type="ARBA" id="ARBA00022448"/>
    </source>
</evidence>
<dbReference type="Pfam" id="PF03169">
    <property type="entry name" value="OPT"/>
    <property type="match status" value="1"/>
</dbReference>
<keyword evidence="7 10" id="KW-1133">Transmembrane helix</keyword>
<dbReference type="GeneID" id="91104689"/>
<evidence type="ECO:0000256" key="10">
    <source>
        <dbReference type="SAM" id="Phobius"/>
    </source>
</evidence>
<dbReference type="KEGG" id="ker:91104689"/>
<dbReference type="InterPro" id="IPR004648">
    <property type="entry name" value="Oligpept_transpt"/>
</dbReference>
<feature type="transmembrane region" description="Helical" evidence="10">
    <location>
        <begin position="719"/>
        <end position="737"/>
    </location>
</feature>
<feature type="region of interest" description="Disordered" evidence="9">
    <location>
        <begin position="17"/>
        <end position="46"/>
    </location>
</feature>
<feature type="compositionally biased region" description="Basic and acidic residues" evidence="9">
    <location>
        <begin position="56"/>
        <end position="73"/>
    </location>
</feature>
<dbReference type="PANTHER" id="PTHR22601">
    <property type="entry name" value="ISP4 LIKE PROTEIN"/>
    <property type="match status" value="1"/>
</dbReference>
<feature type="transmembrane region" description="Helical" evidence="10">
    <location>
        <begin position="390"/>
        <end position="412"/>
    </location>
</feature>
<name>A0AAX4KP98_9TREE</name>
<keyword evidence="5" id="KW-0571">Peptide transport</keyword>
<feature type="transmembrane region" description="Helical" evidence="10">
    <location>
        <begin position="653"/>
        <end position="671"/>
    </location>
</feature>
<dbReference type="GO" id="GO:0015031">
    <property type="term" value="P:protein transport"/>
    <property type="evidence" value="ECO:0007669"/>
    <property type="project" value="UniProtKB-KW"/>
</dbReference>
<evidence type="ECO:0000256" key="4">
    <source>
        <dbReference type="ARBA" id="ARBA00022692"/>
    </source>
</evidence>
<dbReference type="NCBIfam" id="TIGR00727">
    <property type="entry name" value="ISP4_OPT"/>
    <property type="match status" value="1"/>
</dbReference>
<evidence type="ECO:0000256" key="8">
    <source>
        <dbReference type="ARBA" id="ARBA00023136"/>
    </source>
</evidence>
<keyword evidence="3" id="KW-0813">Transport</keyword>
<feature type="transmembrane region" description="Helical" evidence="10">
    <location>
        <begin position="566"/>
        <end position="585"/>
    </location>
</feature>
<evidence type="ECO:0000313" key="11">
    <source>
        <dbReference type="EMBL" id="WWD07784.1"/>
    </source>
</evidence>
<dbReference type="EMBL" id="CP144089">
    <property type="protein sequence ID" value="WWD07784.1"/>
    <property type="molecule type" value="Genomic_DNA"/>
</dbReference>
<evidence type="ECO:0000256" key="6">
    <source>
        <dbReference type="ARBA" id="ARBA00022927"/>
    </source>
</evidence>
<feature type="transmembrane region" description="Helical" evidence="10">
    <location>
        <begin position="236"/>
        <end position="256"/>
    </location>
</feature>
<evidence type="ECO:0000256" key="1">
    <source>
        <dbReference type="ARBA" id="ARBA00004141"/>
    </source>
</evidence>
<feature type="region of interest" description="Disordered" evidence="9">
    <location>
        <begin position="56"/>
        <end position="75"/>
    </location>
</feature>